<accession>A0ACB8B5J6</accession>
<proteinExistence type="predicted"/>
<name>A0ACB8B5J6_9AGAM</name>
<keyword evidence="2" id="KW-1185">Reference proteome</keyword>
<comment type="caution">
    <text evidence="1">The sequence shown here is derived from an EMBL/GenBank/DDBJ whole genome shotgun (WGS) entry which is preliminary data.</text>
</comment>
<dbReference type="EMBL" id="MU266564">
    <property type="protein sequence ID" value="KAH7920694.1"/>
    <property type="molecule type" value="Genomic_DNA"/>
</dbReference>
<gene>
    <name evidence="1" type="ORF">BV22DRAFT_1050168</name>
</gene>
<protein>
    <submittedName>
        <fullName evidence="1">Uncharacterized protein</fullName>
    </submittedName>
</protein>
<reference evidence="1" key="1">
    <citation type="journal article" date="2021" name="New Phytol.">
        <title>Evolutionary innovations through gain and loss of genes in the ectomycorrhizal Boletales.</title>
        <authorList>
            <person name="Wu G."/>
            <person name="Miyauchi S."/>
            <person name="Morin E."/>
            <person name="Kuo A."/>
            <person name="Drula E."/>
            <person name="Varga T."/>
            <person name="Kohler A."/>
            <person name="Feng B."/>
            <person name="Cao Y."/>
            <person name="Lipzen A."/>
            <person name="Daum C."/>
            <person name="Hundley H."/>
            <person name="Pangilinan J."/>
            <person name="Johnson J."/>
            <person name="Barry K."/>
            <person name="LaButti K."/>
            <person name="Ng V."/>
            <person name="Ahrendt S."/>
            <person name="Min B."/>
            <person name="Choi I.G."/>
            <person name="Park H."/>
            <person name="Plett J.M."/>
            <person name="Magnuson J."/>
            <person name="Spatafora J.W."/>
            <person name="Nagy L.G."/>
            <person name="Henrissat B."/>
            <person name="Grigoriev I.V."/>
            <person name="Yang Z.L."/>
            <person name="Xu J."/>
            <person name="Martin F.M."/>
        </authorList>
    </citation>
    <scope>NUCLEOTIDE SEQUENCE</scope>
    <source>
        <strain evidence="1">KUC20120723A-06</strain>
    </source>
</reference>
<dbReference type="Proteomes" id="UP000790709">
    <property type="component" value="Unassembled WGS sequence"/>
</dbReference>
<evidence type="ECO:0000313" key="2">
    <source>
        <dbReference type="Proteomes" id="UP000790709"/>
    </source>
</evidence>
<evidence type="ECO:0000313" key="1">
    <source>
        <dbReference type="EMBL" id="KAH7920694.1"/>
    </source>
</evidence>
<sequence length="494" mass="53990">MSAHTSPSDTDLPTADSPGAGPSSSRIRAEFRKDGAISKMRSHRGNVPVLPQTKLCPHCPAKFTRTTHLNRHMRTHTGERLHRCDSCDAQFTRSDLLTRHKKTCGDPSLNRTRRRSCQACAESKVKCDLVQPCSKCQSRGKDCVFSVRSVRRGTSESIQDTKPSIDAPPTPSEASTSPGATSPSSGDPSPLGEISYASFEWAPSPSQFQTGDKPSWNESYSDTLSPAPSEGGASSVGFASSSGSDHQVRTSPLYPNASEPYFTNVFTAYPANPNPVHTEHRPRISHSASPISSVDEAFSFTAQPIDIPPPMNVSADSIFYDTTPNSSAFVSSSLPERARFIQPQPTYGSVFNTRVDMGHIEHQYNAGHSDYPRARPKVASSVPGFEGARHLPEVYNDQLPREYLAGNTDAPYPKHGYGKQRSYGADLSRPANGHFSGQWIAPPEDSRVGMFESTLHAGHDNITYRHHCSECYMDNIRSNSSFIMRRQIAGVDLA</sequence>
<organism evidence="1 2">
    <name type="scientific">Leucogyrophana mollusca</name>
    <dbReference type="NCBI Taxonomy" id="85980"/>
    <lineage>
        <taxon>Eukaryota</taxon>
        <taxon>Fungi</taxon>
        <taxon>Dikarya</taxon>
        <taxon>Basidiomycota</taxon>
        <taxon>Agaricomycotina</taxon>
        <taxon>Agaricomycetes</taxon>
        <taxon>Agaricomycetidae</taxon>
        <taxon>Boletales</taxon>
        <taxon>Boletales incertae sedis</taxon>
        <taxon>Leucogyrophana</taxon>
    </lineage>
</organism>